<keyword evidence="1" id="KW-0812">Transmembrane</keyword>
<dbReference type="AlphaFoldDB" id="Q5DE46"/>
<proteinExistence type="evidence at transcript level"/>
<dbReference type="EMBL" id="AY814178">
    <property type="protein sequence ID" value="AAW25910.1"/>
    <property type="molecule type" value="mRNA"/>
</dbReference>
<keyword evidence="1" id="KW-0472">Membrane</keyword>
<sequence>MDKTCITNSEVPKTGIWEGDIVMAQIRMILIMVEEIMVVGTKDNMGHTHIGVIILAVQVPMKEGETDSGARKFVLLVIVIFFLEIFRQSYITLSIIRMKPKNGLNKIVMCLLHISSICLLIFL</sequence>
<reference evidence="2" key="2">
    <citation type="journal article" date="2006" name="PLoS Pathog.">
        <title>New perspectives on host-parasite interplay by comparative transcriptomic and proteomic analyses of Schistosoma japonicum.</title>
        <authorList>
            <person name="Liu F."/>
            <person name="Lu J."/>
            <person name="Hu W."/>
            <person name="Wang S.Y."/>
            <person name="Cui S.J."/>
            <person name="Chi M."/>
            <person name="Yan Q."/>
            <person name="Wang X.R."/>
            <person name="Song H.D."/>
            <person name="Xu X.N."/>
            <person name="Wang J.J."/>
            <person name="Zhang X.L."/>
            <person name="Zhang X."/>
            <person name="Wang Z.Q."/>
            <person name="Xue C.L."/>
            <person name="Brindley P.J."/>
            <person name="McManus D.P."/>
            <person name="Yang P.Y."/>
            <person name="Feng Z."/>
            <person name="Chen Z."/>
            <person name="Han Z.G."/>
        </authorList>
    </citation>
    <scope>NUCLEOTIDE SEQUENCE</scope>
</reference>
<name>Q5DE46_SCHJA</name>
<accession>Q5DE46</accession>
<feature type="transmembrane region" description="Helical" evidence="1">
    <location>
        <begin position="73"/>
        <end position="96"/>
    </location>
</feature>
<evidence type="ECO:0000256" key="1">
    <source>
        <dbReference type="SAM" id="Phobius"/>
    </source>
</evidence>
<reference evidence="2" key="1">
    <citation type="submission" date="2004-11" db="EMBL/GenBank/DDBJ databases">
        <title>The full-length cDNA sequences of Schistosoma japonicum genes.</title>
        <authorList>
            <person name="Han Z."/>
        </authorList>
    </citation>
    <scope>NUCLEOTIDE SEQUENCE</scope>
</reference>
<keyword evidence="1" id="KW-1133">Transmembrane helix</keyword>
<protein>
    <submittedName>
        <fullName evidence="2">SJCHGC09231 protein</fullName>
    </submittedName>
</protein>
<organism evidence="2">
    <name type="scientific">Schistosoma japonicum</name>
    <name type="common">Blood fluke</name>
    <dbReference type="NCBI Taxonomy" id="6182"/>
    <lineage>
        <taxon>Eukaryota</taxon>
        <taxon>Metazoa</taxon>
        <taxon>Spiralia</taxon>
        <taxon>Lophotrochozoa</taxon>
        <taxon>Platyhelminthes</taxon>
        <taxon>Trematoda</taxon>
        <taxon>Digenea</taxon>
        <taxon>Strigeidida</taxon>
        <taxon>Schistosomatoidea</taxon>
        <taxon>Schistosomatidae</taxon>
        <taxon>Schistosoma</taxon>
    </lineage>
</organism>
<evidence type="ECO:0000313" key="2">
    <source>
        <dbReference type="EMBL" id="AAW25910.1"/>
    </source>
</evidence>